<dbReference type="PANTHER" id="PTHR30250">
    <property type="entry name" value="PST FAMILY PREDICTED COLANIC ACID TRANSPORTER"/>
    <property type="match status" value="1"/>
</dbReference>
<keyword evidence="5 6" id="KW-0472">Membrane</keyword>
<accession>A0A7T0BWC8</accession>
<feature type="transmembrane region" description="Helical" evidence="6">
    <location>
        <begin position="363"/>
        <end position="383"/>
    </location>
</feature>
<feature type="transmembrane region" description="Helical" evidence="6">
    <location>
        <begin position="336"/>
        <end position="356"/>
    </location>
</feature>
<keyword evidence="3 6" id="KW-0812">Transmembrane</keyword>
<evidence type="ECO:0000313" key="7">
    <source>
        <dbReference type="EMBL" id="QPJ62156.1"/>
    </source>
</evidence>
<keyword evidence="2" id="KW-1003">Cell membrane</keyword>
<feature type="transmembrane region" description="Helical" evidence="6">
    <location>
        <begin position="446"/>
        <end position="467"/>
    </location>
</feature>
<feature type="transmembrane region" description="Helical" evidence="6">
    <location>
        <begin position="389"/>
        <end position="411"/>
    </location>
</feature>
<comment type="subcellular location">
    <subcellularLocation>
        <location evidence="1">Cell membrane</location>
        <topology evidence="1">Multi-pass membrane protein</topology>
    </subcellularLocation>
</comment>
<dbReference type="KEGG" id="nli:G3M70_09850"/>
<evidence type="ECO:0000313" key="8">
    <source>
        <dbReference type="Proteomes" id="UP000594688"/>
    </source>
</evidence>
<gene>
    <name evidence="7" type="ORF">G3M70_09850</name>
</gene>
<feature type="transmembrane region" description="Helical" evidence="6">
    <location>
        <begin position="423"/>
        <end position="440"/>
    </location>
</feature>
<proteinExistence type="predicted"/>
<evidence type="ECO:0000256" key="3">
    <source>
        <dbReference type="ARBA" id="ARBA00022692"/>
    </source>
</evidence>
<feature type="transmembrane region" description="Helical" evidence="6">
    <location>
        <begin position="295"/>
        <end position="316"/>
    </location>
</feature>
<feature type="transmembrane region" description="Helical" evidence="6">
    <location>
        <begin position="52"/>
        <end position="71"/>
    </location>
</feature>
<protein>
    <submittedName>
        <fullName evidence="7">Oligosaccharide flippase family protein</fullName>
    </submittedName>
</protein>
<evidence type="ECO:0000256" key="4">
    <source>
        <dbReference type="ARBA" id="ARBA00022989"/>
    </source>
</evidence>
<evidence type="ECO:0000256" key="1">
    <source>
        <dbReference type="ARBA" id="ARBA00004651"/>
    </source>
</evidence>
<dbReference type="Proteomes" id="UP000594688">
    <property type="component" value="Chromosome"/>
</dbReference>
<feature type="transmembrane region" description="Helical" evidence="6">
    <location>
        <begin position="119"/>
        <end position="140"/>
    </location>
</feature>
<dbReference type="EMBL" id="CP048685">
    <property type="protein sequence ID" value="QPJ62156.1"/>
    <property type="molecule type" value="Genomic_DNA"/>
</dbReference>
<dbReference type="AlphaFoldDB" id="A0A7T0BWC8"/>
<evidence type="ECO:0000256" key="2">
    <source>
        <dbReference type="ARBA" id="ARBA00022475"/>
    </source>
</evidence>
<dbReference type="Pfam" id="PF01943">
    <property type="entry name" value="Polysacc_synt"/>
    <property type="match status" value="1"/>
</dbReference>
<organism evidence="7 8">
    <name type="scientific">Candidatus Nitronauta litoralis</name>
    <dbReference type="NCBI Taxonomy" id="2705533"/>
    <lineage>
        <taxon>Bacteria</taxon>
        <taxon>Pseudomonadati</taxon>
        <taxon>Nitrospinota/Tectimicrobiota group</taxon>
        <taxon>Nitrospinota</taxon>
        <taxon>Nitrospinia</taxon>
        <taxon>Nitrospinales</taxon>
        <taxon>Nitrospinaceae</taxon>
        <taxon>Candidatus Nitronauta</taxon>
    </lineage>
</organism>
<dbReference type="PANTHER" id="PTHR30250:SF11">
    <property type="entry name" value="O-ANTIGEN TRANSPORTER-RELATED"/>
    <property type="match status" value="1"/>
</dbReference>
<dbReference type="GO" id="GO:0005886">
    <property type="term" value="C:plasma membrane"/>
    <property type="evidence" value="ECO:0007669"/>
    <property type="project" value="UniProtKB-SubCell"/>
</dbReference>
<dbReference type="InterPro" id="IPR050833">
    <property type="entry name" value="Poly_Biosynth_Transport"/>
</dbReference>
<keyword evidence="4 6" id="KW-1133">Transmembrane helix</keyword>
<feature type="transmembrane region" description="Helical" evidence="6">
    <location>
        <begin position="182"/>
        <end position="200"/>
    </location>
</feature>
<dbReference type="InterPro" id="IPR002797">
    <property type="entry name" value="Polysacc_synth"/>
</dbReference>
<feature type="transmembrane region" description="Helical" evidence="6">
    <location>
        <begin position="12"/>
        <end position="32"/>
    </location>
</feature>
<evidence type="ECO:0000256" key="5">
    <source>
        <dbReference type="ARBA" id="ARBA00023136"/>
    </source>
</evidence>
<evidence type="ECO:0000256" key="6">
    <source>
        <dbReference type="SAM" id="Phobius"/>
    </source>
</evidence>
<feature type="transmembrane region" description="Helical" evidence="6">
    <location>
        <begin position="152"/>
        <end position="176"/>
    </location>
</feature>
<reference evidence="7 8" key="1">
    <citation type="submission" date="2020-02" db="EMBL/GenBank/DDBJ databases">
        <title>Genomic and physiological characterization of two novel Nitrospinaceae genera.</title>
        <authorList>
            <person name="Mueller A.J."/>
            <person name="Jung M.-Y."/>
            <person name="Strachan C.R."/>
            <person name="Herbold C.W."/>
            <person name="Kirkegaard R.H."/>
            <person name="Daims H."/>
        </authorList>
    </citation>
    <scope>NUCLEOTIDE SEQUENCE [LARGE SCALE GENOMIC DNA]</scope>
    <source>
        <strain evidence="7">EB</strain>
    </source>
</reference>
<sequence length="497" mass="55166">MTPTQKLGRGSFVYTAANLLQRSLSFFLLPLYTHYLSPNDFGILAVVTTLNGFLSVLFTWSLPAAIGRFYFDYRDDPKTLQEFWGTVIIAVLFSSLIGGLALLLTGSTILKPVMGDIPFWPYIAIGISSLIFQPLFQVFLSAMQVQGQAGRFAIYSTVQLIIHLALILGLVILFGWKAEGPLFATLITSILFAIVTLISFRKSFKWVFRIHLFKQAAKYSLPLVPHSLSAQILVVTDKFFLNTMISAASAGIYHIAFLFGTIVTTFVDSVNRAYVPVAMETLEDNEATSLQELKANGMTLIGGYCLLGTLVSLFSLEMLQLFTAEPYHSASRVIPFVAFAFVLRGIYYILVNILMFKKDATRWVSVGTFTGAIANIGLNWHLIPLYGMTGAALATLLSQLVMTIIIGKLGLKHEPIQWDYVKISLAFTITLTLCIAVSRFSGSSPLLLFSIKLIISFLAFIGLGQYFNGQKQYYFRLITRIPKLFKKPESASSPKQD</sequence>
<feature type="transmembrane region" description="Helical" evidence="6">
    <location>
        <begin position="83"/>
        <end position="107"/>
    </location>
</feature>
<name>A0A7T0BWC8_9BACT</name>